<feature type="domain" description="HTH cro/C1-type" evidence="1">
    <location>
        <begin position="9"/>
        <end position="62"/>
    </location>
</feature>
<comment type="caution">
    <text evidence="2">The sequence shown here is derived from an EMBL/GenBank/DDBJ whole genome shotgun (WGS) entry which is preliminary data.</text>
</comment>
<dbReference type="InterPro" id="IPR001387">
    <property type="entry name" value="Cro/C1-type_HTH"/>
</dbReference>
<dbReference type="RefSeq" id="WP_307407778.1">
    <property type="nucleotide sequence ID" value="NZ_JAUSUR010000003.1"/>
</dbReference>
<gene>
    <name evidence="2" type="ORF">J2S15_001978</name>
</gene>
<proteinExistence type="predicted"/>
<dbReference type="EMBL" id="JAUSUR010000003">
    <property type="protein sequence ID" value="MDQ0361231.1"/>
    <property type="molecule type" value="Genomic_DNA"/>
</dbReference>
<dbReference type="SMART" id="SM00530">
    <property type="entry name" value="HTH_XRE"/>
    <property type="match status" value="1"/>
</dbReference>
<dbReference type="Pfam" id="PF01381">
    <property type="entry name" value="HTH_3"/>
    <property type="match status" value="1"/>
</dbReference>
<dbReference type="SUPFAM" id="SSF47413">
    <property type="entry name" value="lambda repressor-like DNA-binding domains"/>
    <property type="match status" value="1"/>
</dbReference>
<protein>
    <submittedName>
        <fullName evidence="2">Transcriptional regulator with XRE-family HTH domain</fullName>
    </submittedName>
</protein>
<dbReference type="InterPro" id="IPR011990">
    <property type="entry name" value="TPR-like_helical_dom_sf"/>
</dbReference>
<dbReference type="SUPFAM" id="SSF48452">
    <property type="entry name" value="TPR-like"/>
    <property type="match status" value="1"/>
</dbReference>
<evidence type="ECO:0000259" key="1">
    <source>
        <dbReference type="PROSITE" id="PS50943"/>
    </source>
</evidence>
<name>A0ABU0E2W1_9FIRM</name>
<dbReference type="InterPro" id="IPR010982">
    <property type="entry name" value="Lambda_DNA-bd_dom_sf"/>
</dbReference>
<organism evidence="2 3">
    <name type="scientific">Breznakia pachnodae</name>
    <dbReference type="NCBI Taxonomy" id="265178"/>
    <lineage>
        <taxon>Bacteria</taxon>
        <taxon>Bacillati</taxon>
        <taxon>Bacillota</taxon>
        <taxon>Erysipelotrichia</taxon>
        <taxon>Erysipelotrichales</taxon>
        <taxon>Erysipelotrichaceae</taxon>
        <taxon>Breznakia</taxon>
    </lineage>
</organism>
<dbReference type="CDD" id="cd00093">
    <property type="entry name" value="HTH_XRE"/>
    <property type="match status" value="1"/>
</dbReference>
<evidence type="ECO:0000313" key="2">
    <source>
        <dbReference type="EMBL" id="MDQ0361231.1"/>
    </source>
</evidence>
<reference evidence="2 3" key="1">
    <citation type="submission" date="2023-07" db="EMBL/GenBank/DDBJ databases">
        <title>Genomic Encyclopedia of Type Strains, Phase IV (KMG-IV): sequencing the most valuable type-strain genomes for metagenomic binning, comparative biology and taxonomic classification.</title>
        <authorList>
            <person name="Goeker M."/>
        </authorList>
    </citation>
    <scope>NUCLEOTIDE SEQUENCE [LARGE SCALE GENOMIC DNA]</scope>
    <source>
        <strain evidence="2 3">DSM 16784</strain>
    </source>
</reference>
<evidence type="ECO:0000313" key="3">
    <source>
        <dbReference type="Proteomes" id="UP001230220"/>
    </source>
</evidence>
<dbReference type="Gene3D" id="1.25.40.10">
    <property type="entry name" value="Tetratricopeptide repeat domain"/>
    <property type="match status" value="1"/>
</dbReference>
<dbReference type="Proteomes" id="UP001230220">
    <property type="component" value="Unassembled WGS sequence"/>
</dbReference>
<keyword evidence="3" id="KW-1185">Reference proteome</keyword>
<dbReference type="Gene3D" id="1.10.260.40">
    <property type="entry name" value="lambda repressor-like DNA-binding domains"/>
    <property type="match status" value="1"/>
</dbReference>
<sequence>MKDIRGLFIKLNREKLGYSLEALSNGICSPSYLSKIENDELKASEDIYILLLNKLDIDYNFNDNLKNEKEWLNKYFEFYISSDVQCKKYALKLREKEDILDVSDLFIYFQIFKLYTNDYIEWKNIVELEHYVVYMNSKEKFLYYLYKGLLNDEDISDVYLNENVSPLIFKSKGNALLKQELYIEAYDMYSKGFQIAAQIGHTTTMCDLSIDLGFICSFFDFKAMEKYYQRAIKISQNNKTVISLVFYNIGSIYLTDRSKWSDAYKYLSKGIQLCEDKKLLEKYKNNLFIYYCLINDSSKKQKQFNLINKDNEYYIMFSEMNKNNNYDHDILFSDELFRIYKENSDNRLLEYLYHRNCIANRKYKEVICDDIKNKY</sequence>
<accession>A0ABU0E2W1</accession>
<dbReference type="PROSITE" id="PS50943">
    <property type="entry name" value="HTH_CROC1"/>
    <property type="match status" value="1"/>
</dbReference>